<dbReference type="Proteomes" id="UP000569914">
    <property type="component" value="Unassembled WGS sequence"/>
</dbReference>
<dbReference type="Gene3D" id="3.30.360.10">
    <property type="entry name" value="Dihydrodipicolinate Reductase, domain 2"/>
    <property type="match status" value="1"/>
</dbReference>
<accession>A0A7Y9ICG8</accession>
<dbReference type="EC" id="1.1.1.18" evidence="3"/>
<evidence type="ECO:0000259" key="2">
    <source>
        <dbReference type="Pfam" id="PF22725"/>
    </source>
</evidence>
<keyword evidence="3" id="KW-0560">Oxidoreductase</keyword>
<dbReference type="InterPro" id="IPR000683">
    <property type="entry name" value="Gfo/Idh/MocA-like_OxRdtase_N"/>
</dbReference>
<dbReference type="PANTHER" id="PTHR43377:SF1">
    <property type="entry name" value="BILIVERDIN REDUCTASE A"/>
    <property type="match status" value="1"/>
</dbReference>
<dbReference type="InterPro" id="IPR051450">
    <property type="entry name" value="Gfo/Idh/MocA_Oxidoreductases"/>
</dbReference>
<comment type="caution">
    <text evidence="3">The sequence shown here is derived from an EMBL/GenBank/DDBJ whole genome shotgun (WGS) entry which is preliminary data.</text>
</comment>
<dbReference type="PANTHER" id="PTHR43377">
    <property type="entry name" value="BILIVERDIN REDUCTASE A"/>
    <property type="match status" value="1"/>
</dbReference>
<evidence type="ECO:0000313" key="3">
    <source>
        <dbReference type="EMBL" id="NYE74061.1"/>
    </source>
</evidence>
<dbReference type="EC" id="1.1.1.369" evidence="3"/>
<reference evidence="3 4" key="1">
    <citation type="submission" date="2020-07" db="EMBL/GenBank/DDBJ databases">
        <title>Sequencing the genomes of 1000 actinobacteria strains.</title>
        <authorList>
            <person name="Klenk H.-P."/>
        </authorList>
    </citation>
    <scope>NUCLEOTIDE SEQUENCE [LARGE SCALE GENOMIC DNA]</scope>
    <source>
        <strain evidence="3 4">DSM 22083</strain>
    </source>
</reference>
<dbReference type="InterPro" id="IPR036291">
    <property type="entry name" value="NAD(P)-bd_dom_sf"/>
</dbReference>
<name>A0A7Y9ICG8_9ACTN</name>
<dbReference type="RefSeq" id="WP_179756091.1">
    <property type="nucleotide sequence ID" value="NZ_JACCBU010000001.1"/>
</dbReference>
<evidence type="ECO:0000313" key="4">
    <source>
        <dbReference type="Proteomes" id="UP000569914"/>
    </source>
</evidence>
<gene>
    <name evidence="3" type="ORF">BKA15_005390</name>
</gene>
<evidence type="ECO:0000259" key="1">
    <source>
        <dbReference type="Pfam" id="PF01408"/>
    </source>
</evidence>
<proteinExistence type="predicted"/>
<dbReference type="InterPro" id="IPR055170">
    <property type="entry name" value="GFO_IDH_MocA-like_dom"/>
</dbReference>
<sequence>MAEPFTVGMIGAGAIAGAHLPAWLSLGVRVLVYTKDDPSPLLNRVGGGEAVGSLDELLASVDAVDVCTPTTTHAELVRAAAAAGRDVLCEKPFALSSADAESMITACADAGVQLYPAHVVRYFSEYVTMHDAVAAGKIGEIAVQRFTRAGSRPLRPWYLDDALSGGLVVDQSIHDLDFARWNAGEVATVFARDTGADPAVPVRSTQVILTHTNGAISYVNGTWARPGTTFRTTFQIAGTGGLLQHDSTEHRPLVIDGGATDDSGTGLLPDAGFTESPYLTEIREFHAAFTTGAPTRVSAADGLAAVKIAEAAATSIRTGQPVHLSNDSAAVAEEAAR</sequence>
<dbReference type="GO" id="GO:0050112">
    <property type="term" value="F:inositol 2-dehydrogenase (NAD+) activity"/>
    <property type="evidence" value="ECO:0007669"/>
    <property type="project" value="UniProtKB-EC"/>
</dbReference>
<dbReference type="GO" id="GO:0000166">
    <property type="term" value="F:nucleotide binding"/>
    <property type="evidence" value="ECO:0007669"/>
    <property type="project" value="InterPro"/>
</dbReference>
<protein>
    <submittedName>
        <fullName evidence="3">Myo-inositol 2-dehydrogenase/D-chiro-inositol 1-dehydrogenase</fullName>
        <ecNumber evidence="3">1.1.1.18</ecNumber>
        <ecNumber evidence="3">1.1.1.369</ecNumber>
    </submittedName>
</protein>
<feature type="domain" description="Gfo/Idh/MocA-like oxidoreductase N-terminal" evidence="1">
    <location>
        <begin position="5"/>
        <end position="117"/>
    </location>
</feature>
<dbReference type="EMBL" id="JACCBU010000001">
    <property type="protein sequence ID" value="NYE74061.1"/>
    <property type="molecule type" value="Genomic_DNA"/>
</dbReference>
<feature type="domain" description="GFO/IDH/MocA-like oxidoreductase" evidence="2">
    <location>
        <begin position="126"/>
        <end position="243"/>
    </location>
</feature>
<dbReference type="Pfam" id="PF01408">
    <property type="entry name" value="GFO_IDH_MocA"/>
    <property type="match status" value="1"/>
</dbReference>
<dbReference type="SUPFAM" id="SSF51735">
    <property type="entry name" value="NAD(P)-binding Rossmann-fold domains"/>
    <property type="match status" value="1"/>
</dbReference>
<dbReference type="Pfam" id="PF22725">
    <property type="entry name" value="GFO_IDH_MocA_C3"/>
    <property type="match status" value="1"/>
</dbReference>
<keyword evidence="4" id="KW-1185">Reference proteome</keyword>
<dbReference type="AlphaFoldDB" id="A0A7Y9ICG8"/>
<organism evidence="3 4">
    <name type="scientific">Microlunatus parietis</name>
    <dbReference type="NCBI Taxonomy" id="682979"/>
    <lineage>
        <taxon>Bacteria</taxon>
        <taxon>Bacillati</taxon>
        <taxon>Actinomycetota</taxon>
        <taxon>Actinomycetes</taxon>
        <taxon>Propionibacteriales</taxon>
        <taxon>Propionibacteriaceae</taxon>
        <taxon>Microlunatus</taxon>
    </lineage>
</organism>
<dbReference type="SUPFAM" id="SSF55347">
    <property type="entry name" value="Glyceraldehyde-3-phosphate dehydrogenase-like, C-terminal domain"/>
    <property type="match status" value="1"/>
</dbReference>
<dbReference type="Gene3D" id="3.40.50.720">
    <property type="entry name" value="NAD(P)-binding Rossmann-like Domain"/>
    <property type="match status" value="1"/>
</dbReference>